<dbReference type="InterPro" id="IPR003444">
    <property type="entry name" value="MraZ"/>
</dbReference>
<dbReference type="InterPro" id="IPR023397">
    <property type="entry name" value="SAM-dep_MeTrfase_MraW_recog"/>
</dbReference>
<dbReference type="Pfam" id="PF01795">
    <property type="entry name" value="Methyltransf_5"/>
    <property type="match status" value="1"/>
</dbReference>
<evidence type="ECO:0000313" key="12">
    <source>
        <dbReference type="EMBL" id="CAI8032523.1"/>
    </source>
</evidence>
<keyword evidence="4 12" id="KW-0489">Methyltransferase</keyword>
<keyword evidence="9" id="KW-0238">DNA-binding</keyword>
<keyword evidence="7" id="KW-0677">Repeat</keyword>
<dbReference type="CDD" id="cd16320">
    <property type="entry name" value="MraZ_N"/>
    <property type="match status" value="1"/>
</dbReference>
<evidence type="ECO:0000259" key="11">
    <source>
        <dbReference type="PROSITE" id="PS51740"/>
    </source>
</evidence>
<dbReference type="Gene3D" id="3.40.1550.20">
    <property type="entry name" value="Transcriptional regulator MraZ domain"/>
    <property type="match status" value="1"/>
</dbReference>
<comment type="similarity">
    <text evidence="1">Belongs to the methyltransferase superfamily. RsmH family.</text>
</comment>
<dbReference type="GO" id="GO:0003677">
    <property type="term" value="F:DNA binding"/>
    <property type="evidence" value="ECO:0007669"/>
    <property type="project" value="UniProtKB-KW"/>
</dbReference>
<organism evidence="12 13">
    <name type="scientific">Geodia barretti</name>
    <name type="common">Barrett's horny sponge</name>
    <dbReference type="NCBI Taxonomy" id="519541"/>
    <lineage>
        <taxon>Eukaryota</taxon>
        <taxon>Metazoa</taxon>
        <taxon>Porifera</taxon>
        <taxon>Demospongiae</taxon>
        <taxon>Heteroscleromorpha</taxon>
        <taxon>Tetractinellida</taxon>
        <taxon>Astrophorina</taxon>
        <taxon>Geodiidae</taxon>
        <taxon>Geodia</taxon>
    </lineage>
</organism>
<dbReference type="SUPFAM" id="SSF89447">
    <property type="entry name" value="AbrB/MazE/MraZ-like"/>
    <property type="match status" value="1"/>
</dbReference>
<dbReference type="EMBL" id="CASHTH010002607">
    <property type="protein sequence ID" value="CAI8032523.1"/>
    <property type="molecule type" value="Genomic_DNA"/>
</dbReference>
<dbReference type="InterPro" id="IPR037914">
    <property type="entry name" value="SpoVT-AbrB_sf"/>
</dbReference>
<reference evidence="12" key="1">
    <citation type="submission" date="2023-03" db="EMBL/GenBank/DDBJ databases">
        <authorList>
            <person name="Steffen K."/>
            <person name="Cardenas P."/>
        </authorList>
    </citation>
    <scope>NUCLEOTIDE SEQUENCE</scope>
</reference>
<protein>
    <recommendedName>
        <fullName evidence="2">Transcriptional regulator MraZ</fullName>
    </recommendedName>
</protein>
<dbReference type="HAMAP" id="MF_01007">
    <property type="entry name" value="16SrRNA_methyltr_H"/>
    <property type="match status" value="1"/>
</dbReference>
<evidence type="ECO:0000313" key="13">
    <source>
        <dbReference type="Proteomes" id="UP001174909"/>
    </source>
</evidence>
<evidence type="ECO:0000256" key="1">
    <source>
        <dbReference type="ARBA" id="ARBA00010396"/>
    </source>
</evidence>
<evidence type="ECO:0000256" key="6">
    <source>
        <dbReference type="ARBA" id="ARBA00022691"/>
    </source>
</evidence>
<dbReference type="Pfam" id="PF02381">
    <property type="entry name" value="MraZ"/>
    <property type="match status" value="2"/>
</dbReference>
<dbReference type="PANTHER" id="PTHR11265">
    <property type="entry name" value="S-ADENOSYL-METHYLTRANSFERASE MRAW"/>
    <property type="match status" value="1"/>
</dbReference>
<dbReference type="SUPFAM" id="SSF53335">
    <property type="entry name" value="S-adenosyl-L-methionine-dependent methyltransferases"/>
    <property type="match status" value="1"/>
</dbReference>
<dbReference type="PROSITE" id="PS51740">
    <property type="entry name" value="SPOVT_ABRB"/>
    <property type="match status" value="1"/>
</dbReference>
<dbReference type="HAMAP" id="MF_01008">
    <property type="entry name" value="MraZ"/>
    <property type="match status" value="1"/>
</dbReference>
<keyword evidence="8" id="KW-0805">Transcription regulation</keyword>
<evidence type="ECO:0000256" key="5">
    <source>
        <dbReference type="ARBA" id="ARBA00022679"/>
    </source>
</evidence>
<dbReference type="Gene3D" id="1.10.150.170">
    <property type="entry name" value="Putative methyltransferase TM0872, insert domain"/>
    <property type="match status" value="1"/>
</dbReference>
<keyword evidence="6" id="KW-0949">S-adenosyl-L-methionine</keyword>
<gene>
    <name evidence="12" type="ORF">GBAR_LOCUS18380</name>
</gene>
<comment type="caution">
    <text evidence="12">The sequence shown here is derived from an EMBL/GenBank/DDBJ whole genome shotgun (WGS) entry which is preliminary data.</text>
</comment>
<dbReference type="CDD" id="cd16321">
    <property type="entry name" value="MraZ_C"/>
    <property type="match status" value="1"/>
</dbReference>
<keyword evidence="5" id="KW-0808">Transferase</keyword>
<keyword evidence="3" id="KW-0963">Cytoplasm</keyword>
<evidence type="ECO:0000256" key="2">
    <source>
        <dbReference type="ARBA" id="ARBA00013860"/>
    </source>
</evidence>
<dbReference type="SUPFAM" id="SSF81799">
    <property type="entry name" value="Putative methyltransferase TM0872, insert domain"/>
    <property type="match status" value="1"/>
</dbReference>
<evidence type="ECO:0000256" key="4">
    <source>
        <dbReference type="ARBA" id="ARBA00022603"/>
    </source>
</evidence>
<dbReference type="InterPro" id="IPR007159">
    <property type="entry name" value="SpoVT-AbrB_dom"/>
</dbReference>
<dbReference type="InterPro" id="IPR029063">
    <property type="entry name" value="SAM-dependent_MTases_sf"/>
</dbReference>
<dbReference type="Gene3D" id="3.40.50.150">
    <property type="entry name" value="Vaccinia Virus protein VP39"/>
    <property type="match status" value="1"/>
</dbReference>
<dbReference type="PANTHER" id="PTHR11265:SF0">
    <property type="entry name" value="12S RRNA N4-METHYLCYTIDINE METHYLTRANSFERASE"/>
    <property type="match status" value="1"/>
</dbReference>
<dbReference type="InterPro" id="IPR038619">
    <property type="entry name" value="MraZ_sf"/>
</dbReference>
<dbReference type="InterPro" id="IPR002903">
    <property type="entry name" value="RsmH"/>
</dbReference>
<proteinExistence type="inferred from homology"/>
<dbReference type="NCBIfam" id="TIGR00006">
    <property type="entry name" value="16S rRNA (cytosine(1402)-N(4))-methyltransferase RsmH"/>
    <property type="match status" value="1"/>
</dbReference>
<keyword evidence="13" id="KW-1185">Reference proteome</keyword>
<dbReference type="Proteomes" id="UP001174909">
    <property type="component" value="Unassembled WGS sequence"/>
</dbReference>
<evidence type="ECO:0000256" key="7">
    <source>
        <dbReference type="ARBA" id="ARBA00022737"/>
    </source>
</evidence>
<keyword evidence="10" id="KW-0804">Transcription</keyword>
<dbReference type="GO" id="GO:0071424">
    <property type="term" value="F:rRNA (cytosine-N4-)-methyltransferase activity"/>
    <property type="evidence" value="ECO:0007669"/>
    <property type="project" value="TreeGrafter"/>
</dbReference>
<sequence>MDEKGRLMVPAPIRRSIAGNLIVLTRGIDRCLWLFPPEEWKEVSTKVVGSSSLFLARDRMIQRRFLAPAQEIEIDRSGRIAISPTLRHYAGLHKDCIVLGIINSYVEEAVVDRLRPPRPSSTFVDVTLGEAGHAAAMLDRYPDILLLGSDADSALLARSRKRLHAYAGRCRLRQAWSDEVLGGLAPGTADLILMDLGMCRFHIERSARGFSFLRDEPLDMRFDPRHGVSAADLINRSSRSDLCDLLTRYGGDRNARANAQAIERARERQPIETTYQLSRAILARTPWRGGSHHPATQVFQALRVAVNDEVGRLRRSLDAAAGALRAGGRLAVIAFHSIDDGIVKRYPAENAHVAALTKRPEVPSDAEVQTNPASRSARLRVLERVP</sequence>
<dbReference type="GO" id="GO:0003700">
    <property type="term" value="F:DNA-binding transcription factor activity"/>
    <property type="evidence" value="ECO:0007669"/>
    <property type="project" value="InterPro"/>
</dbReference>
<dbReference type="InterPro" id="IPR035644">
    <property type="entry name" value="MraZ_C"/>
</dbReference>
<evidence type="ECO:0000256" key="8">
    <source>
        <dbReference type="ARBA" id="ARBA00023015"/>
    </source>
</evidence>
<dbReference type="InterPro" id="IPR035642">
    <property type="entry name" value="MraZ_N"/>
</dbReference>
<accession>A0AA35SNT4</accession>
<name>A0AA35SNT4_GEOBA</name>
<evidence type="ECO:0000256" key="3">
    <source>
        <dbReference type="ARBA" id="ARBA00022490"/>
    </source>
</evidence>
<feature type="domain" description="SpoVT-AbrB" evidence="11">
    <location>
        <begin position="1"/>
        <end position="39"/>
    </location>
</feature>
<dbReference type="AlphaFoldDB" id="A0AA35SNT4"/>
<dbReference type="GO" id="GO:0070475">
    <property type="term" value="P:rRNA base methylation"/>
    <property type="evidence" value="ECO:0007669"/>
    <property type="project" value="TreeGrafter"/>
</dbReference>
<evidence type="ECO:0000256" key="9">
    <source>
        <dbReference type="ARBA" id="ARBA00023125"/>
    </source>
</evidence>
<dbReference type="InterPro" id="IPR020603">
    <property type="entry name" value="MraZ_dom"/>
</dbReference>
<evidence type="ECO:0000256" key="10">
    <source>
        <dbReference type="ARBA" id="ARBA00023163"/>
    </source>
</evidence>